<evidence type="ECO:0000313" key="7">
    <source>
        <dbReference type="RefSeq" id="XP_019621689.1"/>
    </source>
</evidence>
<dbReference type="CDD" id="cd06752">
    <property type="entry name" value="PDZ_PDZD11-like"/>
    <property type="match status" value="1"/>
</dbReference>
<evidence type="ECO:0000313" key="6">
    <source>
        <dbReference type="RefSeq" id="XP_019621688.1"/>
    </source>
</evidence>
<dbReference type="Pfam" id="PF00595">
    <property type="entry name" value="PDZ"/>
    <property type="match status" value="1"/>
</dbReference>
<dbReference type="InterPro" id="IPR001478">
    <property type="entry name" value="PDZ"/>
</dbReference>
<dbReference type="RefSeq" id="XP_019621689.1">
    <property type="nucleotide sequence ID" value="XM_019766130.1"/>
</dbReference>
<dbReference type="Proteomes" id="UP000515135">
    <property type="component" value="Unplaced"/>
</dbReference>
<feature type="region of interest" description="Disordered" evidence="1">
    <location>
        <begin position="139"/>
        <end position="177"/>
    </location>
</feature>
<dbReference type="RefSeq" id="XP_019621686.1">
    <property type="nucleotide sequence ID" value="XM_019766127.1"/>
</dbReference>
<evidence type="ECO:0000256" key="1">
    <source>
        <dbReference type="SAM" id="MobiDB-lite"/>
    </source>
</evidence>
<accession>A0A6P4YSS6</accession>
<protein>
    <submittedName>
        <fullName evidence="4 5">PDZ domain-containing protein 11-like</fullName>
    </submittedName>
</protein>
<dbReference type="SUPFAM" id="SSF50156">
    <property type="entry name" value="PDZ domain-like"/>
    <property type="match status" value="1"/>
</dbReference>
<reference evidence="4 5" key="1">
    <citation type="submission" date="2025-04" db="UniProtKB">
        <authorList>
            <consortium name="RefSeq"/>
        </authorList>
    </citation>
    <scope>IDENTIFICATION</scope>
    <source>
        <tissue evidence="4 5">Gonad</tissue>
    </source>
</reference>
<evidence type="ECO:0000259" key="2">
    <source>
        <dbReference type="PROSITE" id="PS50106"/>
    </source>
</evidence>
<dbReference type="AlphaFoldDB" id="A0A6P4YSS6"/>
<keyword evidence="3" id="KW-1185">Reference proteome</keyword>
<evidence type="ECO:0000313" key="3">
    <source>
        <dbReference type="Proteomes" id="UP000515135"/>
    </source>
</evidence>
<dbReference type="RefSeq" id="XP_019621688.1">
    <property type="nucleotide sequence ID" value="XM_019766129.1"/>
</dbReference>
<dbReference type="SMART" id="SM00228">
    <property type="entry name" value="PDZ"/>
    <property type="match status" value="1"/>
</dbReference>
<dbReference type="FunFam" id="2.30.42.10:FF:000087">
    <property type="entry name" value="Whirlin a"/>
    <property type="match status" value="1"/>
</dbReference>
<dbReference type="InterPro" id="IPR036034">
    <property type="entry name" value="PDZ_sf"/>
</dbReference>
<dbReference type="Gene3D" id="2.30.42.10">
    <property type="match status" value="1"/>
</dbReference>
<feature type="compositionally biased region" description="Basic residues" evidence="1">
    <location>
        <begin position="166"/>
        <end position="177"/>
    </location>
</feature>
<name>A0A6P4YSS6_BRABE</name>
<dbReference type="KEGG" id="bbel:109467952"/>
<evidence type="ECO:0000313" key="5">
    <source>
        <dbReference type="RefSeq" id="XP_019621687.1"/>
    </source>
</evidence>
<proteinExistence type="predicted"/>
<dbReference type="OrthoDB" id="6021951at2759"/>
<evidence type="ECO:0000313" key="4">
    <source>
        <dbReference type="RefSeq" id="XP_019621686.1"/>
    </source>
</evidence>
<dbReference type="InterPro" id="IPR051109">
    <property type="entry name" value="MAM_complex_regulator"/>
</dbReference>
<dbReference type="PANTHER" id="PTHR14063">
    <property type="entry name" value="PROTEIN LIN-7 HOMOLOG"/>
    <property type="match status" value="1"/>
</dbReference>
<feature type="compositionally biased region" description="Low complexity" evidence="1">
    <location>
        <begin position="152"/>
        <end position="164"/>
    </location>
</feature>
<dbReference type="GeneID" id="109467952"/>
<gene>
    <name evidence="4 5 6 7" type="primary">LOC109467952</name>
</gene>
<feature type="domain" description="PDZ" evidence="2">
    <location>
        <begin position="45"/>
        <end position="116"/>
    </location>
</feature>
<dbReference type="PROSITE" id="PS50106">
    <property type="entry name" value="PDZ"/>
    <property type="match status" value="1"/>
</dbReference>
<sequence>MMMMAERKIRVMLPQYEHPPPWIPPEEQASHPDYSSDLTPALPRSLKIRRDPDTQQLGFVARGGKDFGTGIFISQVDSGTDAESQGLKEGDQILSANGFDFEEMDHKAAVGVMASAQQLQLNVKYFPYAYNQMIRRTEAYGPEIPDNRQEHTAPQPTQTPPEQTATKKKSSRKKPQL</sequence>
<organism evidence="3 5">
    <name type="scientific">Branchiostoma belcheri</name>
    <name type="common">Amphioxus</name>
    <dbReference type="NCBI Taxonomy" id="7741"/>
    <lineage>
        <taxon>Eukaryota</taxon>
        <taxon>Metazoa</taxon>
        <taxon>Chordata</taxon>
        <taxon>Cephalochordata</taxon>
        <taxon>Leptocardii</taxon>
        <taxon>Amphioxiformes</taxon>
        <taxon>Branchiostomatidae</taxon>
        <taxon>Branchiostoma</taxon>
    </lineage>
</organism>
<dbReference type="RefSeq" id="XP_019621687.1">
    <property type="nucleotide sequence ID" value="XM_019766128.1"/>
</dbReference>